<evidence type="ECO:0000313" key="2">
    <source>
        <dbReference type="EMBL" id="AZR05963.1"/>
    </source>
</evidence>
<dbReference type="EMBL" id="CP033905">
    <property type="protein sequence ID" value="AZR05963.1"/>
    <property type="molecule type" value="Genomic_DNA"/>
</dbReference>
<dbReference type="Proteomes" id="UP000275951">
    <property type="component" value="Chromosome"/>
</dbReference>
<accession>X4QSR3</accession>
<proteinExistence type="predicted"/>
<feature type="transmembrane region" description="Helical" evidence="1">
    <location>
        <begin position="76"/>
        <end position="97"/>
    </location>
</feature>
<evidence type="ECO:0000313" key="3">
    <source>
        <dbReference type="EMBL" id="MEW6954135.1"/>
    </source>
</evidence>
<dbReference type="RefSeq" id="WP_025295746.1">
    <property type="nucleotide sequence ID" value="NZ_CP007519.1"/>
</dbReference>
<name>X4QSR3_9ACTO</name>
<dbReference type="Proteomes" id="UP001555100">
    <property type="component" value="Unassembled WGS sequence"/>
</dbReference>
<protein>
    <submittedName>
        <fullName evidence="2">Uncharacterized protein</fullName>
    </submittedName>
</protein>
<sequence>MSRKLTDTRTRAHGWPSVLIYTLGVGALIFAWRAVVATTTLMSAGDYSCALTSILAALSWLVGFAGVKHNGRKMRYIAFVAWTINLAMPLIGLFANFHHTNPWFEAGATYYYLPTIGAIAALAWLMWSRPAAMAARQLEEAKK</sequence>
<evidence type="ECO:0000256" key="1">
    <source>
        <dbReference type="SAM" id="Phobius"/>
    </source>
</evidence>
<evidence type="ECO:0000313" key="5">
    <source>
        <dbReference type="Proteomes" id="UP001555100"/>
    </source>
</evidence>
<dbReference type="KEGG" id="tpy:CQ11_01125"/>
<evidence type="ECO:0000313" key="4">
    <source>
        <dbReference type="Proteomes" id="UP000275951"/>
    </source>
</evidence>
<feature type="transmembrane region" description="Helical" evidence="1">
    <location>
        <begin position="12"/>
        <end position="32"/>
    </location>
</feature>
<organism evidence="2 4">
    <name type="scientific">Trueperella pyogenes</name>
    <dbReference type="NCBI Taxonomy" id="1661"/>
    <lineage>
        <taxon>Bacteria</taxon>
        <taxon>Bacillati</taxon>
        <taxon>Actinomycetota</taxon>
        <taxon>Actinomycetes</taxon>
        <taxon>Actinomycetales</taxon>
        <taxon>Actinomycetaceae</taxon>
        <taxon>Trueperella</taxon>
    </lineage>
</organism>
<dbReference type="EMBL" id="JBAGNM010000002">
    <property type="protein sequence ID" value="MEW6954135.1"/>
    <property type="molecule type" value="Genomic_DNA"/>
</dbReference>
<reference evidence="2 4" key="1">
    <citation type="submission" date="2018-11" db="EMBL/GenBank/DDBJ databases">
        <title>Multidrug-resistant genes are associated with an 42-kb island TGI1 carrying a complex class 1 integron in a Trueperella pyogenes.</title>
        <authorList>
            <person name="Dong W."/>
        </authorList>
    </citation>
    <scope>NUCLEOTIDE SEQUENCE [LARGE SCALE GENOMIC DNA]</scope>
    <source>
        <strain evidence="2 4">TP4</strain>
    </source>
</reference>
<feature type="transmembrane region" description="Helical" evidence="1">
    <location>
        <begin position="44"/>
        <end position="64"/>
    </location>
</feature>
<reference evidence="3 5" key="2">
    <citation type="submission" date="2024-01" db="EMBL/GenBank/DDBJ databases">
        <title>Genomic analysis and antimicrobial resistance profiles of Trueperella pyogenes isolated from domestic and wild animals.</title>
        <authorList>
            <person name="Magossi G."/>
            <person name="Gzyl K.E."/>
            <person name="Holman D.B."/>
            <person name="Amat S."/>
        </authorList>
    </citation>
    <scope>NUCLEOTIDE SEQUENCE [LARGE SCALE GENOMIC DNA]</scope>
    <source>
        <strain evidence="3 5">1494</strain>
    </source>
</reference>
<feature type="transmembrane region" description="Helical" evidence="1">
    <location>
        <begin position="109"/>
        <end position="127"/>
    </location>
</feature>
<keyword evidence="1" id="KW-0472">Membrane</keyword>
<gene>
    <name evidence="2" type="ORF">EBQ10_00720</name>
    <name evidence="3" type="ORF">V3M73_03740</name>
</gene>
<keyword evidence="1" id="KW-0812">Transmembrane</keyword>
<dbReference type="AlphaFoldDB" id="X4QSR3"/>
<keyword evidence="5" id="KW-1185">Reference proteome</keyword>
<keyword evidence="1" id="KW-1133">Transmembrane helix</keyword>